<proteinExistence type="predicted"/>
<sequence length="74" mass="8103">MCLVNRITCPFTISDNVLKFILAGDIETENFTGDAAAESFTGDAAEERGELHQRRNSRLRSVVLPTVTVTGFAE</sequence>
<comment type="caution">
    <text evidence="1">The sequence shown here is derived from an EMBL/GenBank/DDBJ whole genome shotgun (WGS) entry which is preliminary data.</text>
</comment>
<dbReference type="EMBL" id="JAGKQM010000015">
    <property type="protein sequence ID" value="KAH0878056.1"/>
    <property type="molecule type" value="Genomic_DNA"/>
</dbReference>
<dbReference type="Proteomes" id="UP000824890">
    <property type="component" value="Unassembled WGS sequence"/>
</dbReference>
<accession>A0ABQ7ZCU2</accession>
<evidence type="ECO:0000313" key="1">
    <source>
        <dbReference type="EMBL" id="KAH0878056.1"/>
    </source>
</evidence>
<reference evidence="1 2" key="1">
    <citation type="submission" date="2021-05" db="EMBL/GenBank/DDBJ databases">
        <title>Genome Assembly of Synthetic Allotetraploid Brassica napus Reveals Homoeologous Exchanges between Subgenomes.</title>
        <authorList>
            <person name="Davis J.T."/>
        </authorList>
    </citation>
    <scope>NUCLEOTIDE SEQUENCE [LARGE SCALE GENOMIC DNA]</scope>
    <source>
        <strain evidence="2">cv. Da-Ae</strain>
        <tissue evidence="1">Seedling</tissue>
    </source>
</reference>
<gene>
    <name evidence="1" type="ORF">HID58_065450</name>
</gene>
<name>A0ABQ7ZCU2_BRANA</name>
<protein>
    <submittedName>
        <fullName evidence="1">Uncharacterized protein</fullName>
    </submittedName>
</protein>
<keyword evidence="2" id="KW-1185">Reference proteome</keyword>
<evidence type="ECO:0000313" key="2">
    <source>
        <dbReference type="Proteomes" id="UP000824890"/>
    </source>
</evidence>
<organism evidence="1 2">
    <name type="scientific">Brassica napus</name>
    <name type="common">Rape</name>
    <dbReference type="NCBI Taxonomy" id="3708"/>
    <lineage>
        <taxon>Eukaryota</taxon>
        <taxon>Viridiplantae</taxon>
        <taxon>Streptophyta</taxon>
        <taxon>Embryophyta</taxon>
        <taxon>Tracheophyta</taxon>
        <taxon>Spermatophyta</taxon>
        <taxon>Magnoliopsida</taxon>
        <taxon>eudicotyledons</taxon>
        <taxon>Gunneridae</taxon>
        <taxon>Pentapetalae</taxon>
        <taxon>rosids</taxon>
        <taxon>malvids</taxon>
        <taxon>Brassicales</taxon>
        <taxon>Brassicaceae</taxon>
        <taxon>Brassiceae</taxon>
        <taxon>Brassica</taxon>
    </lineage>
</organism>